<dbReference type="PANTHER" id="PTHR37256:SF1">
    <property type="entry name" value="MYB-LIKE PROTEIN A"/>
    <property type="match status" value="1"/>
</dbReference>
<protein>
    <recommendedName>
        <fullName evidence="4">Hydroxyproline-rich glycoprotein family protein</fullName>
    </recommendedName>
</protein>
<gene>
    <name evidence="2" type="ORF">Nepgr_001096</name>
</gene>
<name>A0AAD3P7Z0_NEPGR</name>
<reference evidence="2" key="1">
    <citation type="submission" date="2023-05" db="EMBL/GenBank/DDBJ databases">
        <title>Nepenthes gracilis genome sequencing.</title>
        <authorList>
            <person name="Fukushima K."/>
        </authorList>
    </citation>
    <scope>NUCLEOTIDE SEQUENCE</scope>
    <source>
        <strain evidence="2">SING2019-196</strain>
    </source>
</reference>
<dbReference type="AlphaFoldDB" id="A0AAD3P7Z0"/>
<dbReference type="EMBL" id="BSYO01000001">
    <property type="protein sequence ID" value="GMG99256.1"/>
    <property type="molecule type" value="Genomic_DNA"/>
</dbReference>
<accession>A0AAD3P7Z0</accession>
<feature type="compositionally biased region" description="Basic residues" evidence="1">
    <location>
        <begin position="83"/>
        <end position="97"/>
    </location>
</feature>
<proteinExistence type="predicted"/>
<evidence type="ECO:0000313" key="3">
    <source>
        <dbReference type="Proteomes" id="UP001279734"/>
    </source>
</evidence>
<organism evidence="2 3">
    <name type="scientific">Nepenthes gracilis</name>
    <name type="common">Slender pitcher plant</name>
    <dbReference type="NCBI Taxonomy" id="150966"/>
    <lineage>
        <taxon>Eukaryota</taxon>
        <taxon>Viridiplantae</taxon>
        <taxon>Streptophyta</taxon>
        <taxon>Embryophyta</taxon>
        <taxon>Tracheophyta</taxon>
        <taxon>Spermatophyta</taxon>
        <taxon>Magnoliopsida</taxon>
        <taxon>eudicotyledons</taxon>
        <taxon>Gunneridae</taxon>
        <taxon>Pentapetalae</taxon>
        <taxon>Caryophyllales</taxon>
        <taxon>Nepenthaceae</taxon>
        <taxon>Nepenthes</taxon>
    </lineage>
</organism>
<comment type="caution">
    <text evidence="2">The sequence shown here is derived from an EMBL/GenBank/DDBJ whole genome shotgun (WGS) entry which is preliminary data.</text>
</comment>
<feature type="region of interest" description="Disordered" evidence="1">
    <location>
        <begin position="58"/>
        <end position="97"/>
    </location>
</feature>
<dbReference type="PANTHER" id="PTHR37256">
    <property type="entry name" value="E1A-BINDING PROTEIN P400-LIKE"/>
    <property type="match status" value="1"/>
</dbReference>
<feature type="region of interest" description="Disordered" evidence="1">
    <location>
        <begin position="239"/>
        <end position="271"/>
    </location>
</feature>
<dbReference type="Proteomes" id="UP001279734">
    <property type="component" value="Unassembled WGS sequence"/>
</dbReference>
<evidence type="ECO:0000256" key="1">
    <source>
        <dbReference type="SAM" id="MobiDB-lite"/>
    </source>
</evidence>
<feature type="region of interest" description="Disordered" evidence="1">
    <location>
        <begin position="1"/>
        <end position="36"/>
    </location>
</feature>
<keyword evidence="3" id="KW-1185">Reference proteome</keyword>
<evidence type="ECO:0000313" key="2">
    <source>
        <dbReference type="EMBL" id="GMG99256.1"/>
    </source>
</evidence>
<sequence>MKGGSSNSDYKQQGGRTDMDEFDKLKQEEEPHLSGAYIRSLVKQLTSSSSRIKDVNISVRKTEEEGGGNRSKLPEAQLLHQNPHPRTHPKKQVRRRLHTSRPYQERLLNMAEARKEIVAALKFHREAMRQLQPPPPAPAPPQILISKSVEKERDYVMLDKYFPYSSNHDDYSYYPPPLPPPNQYQSPWTMSLPNQTLGLNLNIQDFSNLETDLNFYHKGDAASPPILCPPSSSSPSSLPSSCSSLSCTTGHTNGRGGDRDSGGGGGRGGDLYLHPALDDDEMAELRSIGEQHQIEWNDTLNLVTSAWWFNFLHTTELKLGAEDDQAFEFPAWLSANECSKDHFFPTVSEESLHDPALPW</sequence>
<feature type="compositionally biased region" description="Basic and acidic residues" evidence="1">
    <location>
        <begin position="17"/>
        <end position="32"/>
    </location>
</feature>
<feature type="compositionally biased region" description="Polar residues" evidence="1">
    <location>
        <begin position="1"/>
        <end position="15"/>
    </location>
</feature>
<evidence type="ECO:0008006" key="4">
    <source>
        <dbReference type="Google" id="ProtNLM"/>
    </source>
</evidence>